<evidence type="ECO:0000313" key="1">
    <source>
        <dbReference type="EMBL" id="SEH60540.1"/>
    </source>
</evidence>
<accession>A0A1H6JF80</accession>
<name>A0A1H6JF80_9EURY</name>
<reference evidence="1 2" key="1">
    <citation type="submission" date="2016-10" db="EMBL/GenBank/DDBJ databases">
        <authorList>
            <person name="de Groot N.N."/>
        </authorList>
    </citation>
    <scope>NUCLEOTIDE SEQUENCE [LARGE SCALE GENOMIC DNA]</scope>
    <source>
        <strain evidence="1 2">IBRC-M10418</strain>
    </source>
</reference>
<gene>
    <name evidence="1" type="ORF">SAMN05192561_11212</name>
</gene>
<dbReference type="STRING" id="1267564.SAMN05192561_11212"/>
<evidence type="ECO:0008006" key="3">
    <source>
        <dbReference type="Google" id="ProtNLM"/>
    </source>
</evidence>
<dbReference type="RefSeq" id="WP_092817584.1">
    <property type="nucleotide sequence ID" value="NZ_FNWU01000012.1"/>
</dbReference>
<proteinExistence type="predicted"/>
<evidence type="ECO:0000313" key="2">
    <source>
        <dbReference type="Proteomes" id="UP000199215"/>
    </source>
</evidence>
<dbReference type="AlphaFoldDB" id="A0A1H6JF80"/>
<dbReference type="Gene3D" id="3.90.1690.10">
    <property type="entry name" value="phage-related protein like domain"/>
    <property type="match status" value="1"/>
</dbReference>
<dbReference type="EMBL" id="FNWU01000012">
    <property type="protein sequence ID" value="SEH60540.1"/>
    <property type="molecule type" value="Genomic_DNA"/>
</dbReference>
<dbReference type="OrthoDB" id="350865at2157"/>
<protein>
    <recommendedName>
        <fullName evidence="3">Major capsid protein</fullName>
    </recommendedName>
</protein>
<keyword evidence="2" id="KW-1185">Reference proteome</keyword>
<dbReference type="Proteomes" id="UP000199215">
    <property type="component" value="Unassembled WGS sequence"/>
</dbReference>
<sequence>MPELEFKKAGLLSPKTLREEIVQDIDQMEQMQEDGVADANGLFPAVNLDAPEESYFTIGGAIAAMSEVDRAAESPISALGDINEKDISTYSFKEKIAPEKETDAKLNSDQQILSLYRWGANQLRAALFLTRNKVAFQATRSVDGFLGTDGDTIHPDIPTANVINPNNQYSDRANSTPYENFSYASYLLSEADQTYMNAMVSGDPTALVTPSIWHDIKNNEDMKGRFSGVEVRGLTGSQVRRLVDEEIPNIQVVKVKLPREDANGNFLDEDGNIVNDVDDAAMDNVLEPYDPVAGEQRRNIIIGRPGVESAFLAWYGDNMGEFDEPDAPSTDGGFAVDNDRGFGTQTWMSQDPRVTWLKAFQDIGFHIMLPEHWVIINDV</sequence>
<organism evidence="1 2">
    <name type="scientific">Halopenitus malekzadehii</name>
    <dbReference type="NCBI Taxonomy" id="1267564"/>
    <lineage>
        <taxon>Archaea</taxon>
        <taxon>Methanobacteriati</taxon>
        <taxon>Methanobacteriota</taxon>
        <taxon>Stenosarchaea group</taxon>
        <taxon>Halobacteria</taxon>
        <taxon>Halobacteriales</taxon>
        <taxon>Haloferacaceae</taxon>
        <taxon>Halopenitus</taxon>
    </lineage>
</organism>
<dbReference type="InterPro" id="IPR053738">
    <property type="entry name" value="Lambda_capsid_assembly"/>
</dbReference>